<evidence type="ECO:0000313" key="3">
    <source>
        <dbReference type="Proteomes" id="UP000193648"/>
    </source>
</evidence>
<dbReference type="Proteomes" id="UP000193648">
    <property type="component" value="Unassembled WGS sequence"/>
</dbReference>
<dbReference type="AlphaFoldDB" id="A0A1Y2H548"/>
<organism evidence="2 3">
    <name type="scientific">Lobosporangium transversale</name>
    <dbReference type="NCBI Taxonomy" id="64571"/>
    <lineage>
        <taxon>Eukaryota</taxon>
        <taxon>Fungi</taxon>
        <taxon>Fungi incertae sedis</taxon>
        <taxon>Mucoromycota</taxon>
        <taxon>Mortierellomycotina</taxon>
        <taxon>Mortierellomycetes</taxon>
        <taxon>Mortierellales</taxon>
        <taxon>Mortierellaceae</taxon>
        <taxon>Lobosporangium</taxon>
    </lineage>
</organism>
<dbReference type="EMBL" id="MCFF01000001">
    <property type="protein sequence ID" value="ORZ29134.1"/>
    <property type="molecule type" value="Genomic_DNA"/>
</dbReference>
<proteinExistence type="predicted"/>
<name>A0A1Y2H548_9FUNG</name>
<dbReference type="GeneID" id="33564390"/>
<comment type="caution">
    <text evidence="2">The sequence shown here is derived from an EMBL/GenBank/DDBJ whole genome shotgun (WGS) entry which is preliminary data.</text>
</comment>
<feature type="transmembrane region" description="Helical" evidence="1">
    <location>
        <begin position="49"/>
        <end position="72"/>
    </location>
</feature>
<dbReference type="RefSeq" id="XP_021886807.1">
    <property type="nucleotide sequence ID" value="XM_022022546.1"/>
</dbReference>
<evidence type="ECO:0000256" key="1">
    <source>
        <dbReference type="SAM" id="Phobius"/>
    </source>
</evidence>
<reference evidence="2 3" key="1">
    <citation type="submission" date="2016-07" db="EMBL/GenBank/DDBJ databases">
        <title>Pervasive Adenine N6-methylation of Active Genes in Fungi.</title>
        <authorList>
            <consortium name="DOE Joint Genome Institute"/>
            <person name="Mondo S.J."/>
            <person name="Dannebaum R.O."/>
            <person name="Kuo R.C."/>
            <person name="Labutti K."/>
            <person name="Haridas S."/>
            <person name="Kuo A."/>
            <person name="Salamov A."/>
            <person name="Ahrendt S.R."/>
            <person name="Lipzen A."/>
            <person name="Sullivan W."/>
            <person name="Andreopoulos W.B."/>
            <person name="Clum A."/>
            <person name="Lindquist E."/>
            <person name="Daum C."/>
            <person name="Ramamoorthy G.K."/>
            <person name="Gryganskyi A."/>
            <person name="Culley D."/>
            <person name="Magnuson J.K."/>
            <person name="James T.Y."/>
            <person name="O'Malley M.A."/>
            <person name="Stajich J.E."/>
            <person name="Spatafora J.W."/>
            <person name="Visel A."/>
            <person name="Grigoriev I.V."/>
        </authorList>
    </citation>
    <scope>NUCLEOTIDE SEQUENCE [LARGE SCALE GENOMIC DNA]</scope>
    <source>
        <strain evidence="2 3">NRRL 3116</strain>
    </source>
</reference>
<keyword evidence="1" id="KW-0812">Transmembrane</keyword>
<dbReference type="InParanoid" id="A0A1Y2H548"/>
<keyword evidence="1" id="KW-0472">Membrane</keyword>
<protein>
    <submittedName>
        <fullName evidence="2">Uncharacterized protein</fullName>
    </submittedName>
</protein>
<sequence>MFPFVFLSSFLSCFRLYSFNTCYIFSLILLCWYTFLLSYNGSLFCYPMIVYFLAILASSFPCYSLLVHFLVIL</sequence>
<keyword evidence="1" id="KW-1133">Transmembrane helix</keyword>
<accession>A0A1Y2H548</accession>
<keyword evidence="3" id="KW-1185">Reference proteome</keyword>
<gene>
    <name evidence="2" type="ORF">BCR41DRAFT_344606</name>
</gene>
<evidence type="ECO:0000313" key="2">
    <source>
        <dbReference type="EMBL" id="ORZ29134.1"/>
    </source>
</evidence>
<feature type="transmembrane region" description="Helical" evidence="1">
    <location>
        <begin position="16"/>
        <end position="37"/>
    </location>
</feature>